<dbReference type="InterPro" id="IPR002813">
    <property type="entry name" value="Arg_biosynth_ArgJ"/>
</dbReference>
<evidence type="ECO:0000256" key="9">
    <source>
        <dbReference type="ARBA" id="ARBA00049439"/>
    </source>
</evidence>
<dbReference type="SUPFAM" id="SSF56266">
    <property type="entry name" value="DmpA/ArgJ-like"/>
    <property type="match status" value="1"/>
</dbReference>
<protein>
    <recommendedName>
        <fullName evidence="10">Arginine biosynthesis bifunctional protein ArgJ, chloroplastic</fullName>
    </recommendedName>
    <domain>
        <recommendedName>
            <fullName evidence="10">Glutamate N-acetyltransferase</fullName>
            <shortName evidence="10">GAT</shortName>
            <ecNumber evidence="10">2.3.1.35</ecNumber>
        </recommendedName>
        <alternativeName>
            <fullName evidence="10">Ornithine acetyltransferase</fullName>
            <shortName evidence="10">OATase</shortName>
        </alternativeName>
        <alternativeName>
            <fullName evidence="10">Ornithine transacetylase</fullName>
        </alternativeName>
    </domain>
    <domain>
        <recommendedName>
            <fullName evidence="10">Amino-acid acetyltransferase</fullName>
            <ecNumber evidence="10">2.3.1.1</ecNumber>
        </recommendedName>
        <alternativeName>
            <fullName evidence="10">N-acetylglutamate synthase</fullName>
            <shortName evidence="10">AGS</shortName>
        </alternativeName>
    </domain>
    <component>
        <recommendedName>
            <fullName evidence="10">Arginine biosynthesis bifunctional protein ArgJ alpha chain</fullName>
        </recommendedName>
    </component>
    <component>
        <recommendedName>
            <fullName evidence="10">Arginine biosynthesis bifunctional protein ArgJ beta chain</fullName>
        </recommendedName>
    </component>
</protein>
<feature type="site" description="Involved in the stabilization of negative charge on the oxyanion by the formation of the oxyanion hole" evidence="10">
    <location>
        <position position="201"/>
    </location>
</feature>
<comment type="pathway">
    <text evidence="10">Amino-acid biosynthesis; L-arginine biosynthesis; N(2)-acetyl-L-ornithine from L-glutamate: step 1/4.</text>
</comment>
<comment type="function">
    <text evidence="10">Catalyzes two activities which are involved in the cyclic version of arginine biosynthesis: the synthesis of acetylglutamate from glutamate and acetyl-CoA, and of ornithine by transacetylation between acetylornithine and glutamate.</text>
</comment>
<evidence type="ECO:0000256" key="2">
    <source>
        <dbReference type="ARBA" id="ARBA00011475"/>
    </source>
</evidence>
<keyword evidence="6 10" id="KW-0068">Autocatalytic cleavage</keyword>
<dbReference type="GO" id="GO:0006526">
    <property type="term" value="P:L-arginine biosynthetic process"/>
    <property type="evidence" value="ECO:0007669"/>
    <property type="project" value="UniProtKB-UniRule"/>
</dbReference>
<evidence type="ECO:0000256" key="3">
    <source>
        <dbReference type="ARBA" id="ARBA00022571"/>
    </source>
</evidence>
<dbReference type="GO" id="GO:0009507">
    <property type="term" value="C:chloroplast"/>
    <property type="evidence" value="ECO:0007669"/>
    <property type="project" value="UniProtKB-SubCell"/>
</dbReference>
<evidence type="ECO:0000256" key="4">
    <source>
        <dbReference type="ARBA" id="ARBA00022605"/>
    </source>
</evidence>
<dbReference type="FunFam" id="3.60.70.12:FF:000001">
    <property type="entry name" value="Arginine biosynthesis bifunctional protein ArgJ, chloroplastic"/>
    <property type="match status" value="1"/>
</dbReference>
<evidence type="ECO:0000256" key="8">
    <source>
        <dbReference type="ARBA" id="ARBA00023315"/>
    </source>
</evidence>
<feature type="binding site" evidence="10">
    <location>
        <position position="363"/>
    </location>
    <ligand>
        <name>substrate</name>
    </ligand>
</feature>
<reference evidence="11" key="1">
    <citation type="submission" date="2018-02" db="EMBL/GenBank/DDBJ databases">
        <title>Rhizophora mucronata_Transcriptome.</title>
        <authorList>
            <person name="Meera S.P."/>
            <person name="Sreeshan A."/>
            <person name="Augustine A."/>
        </authorList>
    </citation>
    <scope>NUCLEOTIDE SEQUENCE</scope>
    <source>
        <tissue evidence="11">Leaf</tissue>
    </source>
</reference>
<evidence type="ECO:0000256" key="6">
    <source>
        <dbReference type="ARBA" id="ARBA00022813"/>
    </source>
</evidence>
<dbReference type="EC" id="2.3.1.35" evidence="10"/>
<keyword evidence="3 10" id="KW-0055">Arginine biosynthesis</keyword>
<evidence type="ECO:0000256" key="1">
    <source>
        <dbReference type="ARBA" id="ARBA00006774"/>
    </source>
</evidence>
<feature type="binding site" evidence="10">
    <location>
        <position position="276"/>
    </location>
    <ligand>
        <name>substrate</name>
    </ligand>
</feature>
<keyword evidence="8 10" id="KW-0012">Acyltransferase</keyword>
<keyword evidence="5 10" id="KW-0808">Transferase</keyword>
<dbReference type="CDD" id="cd02152">
    <property type="entry name" value="OAT"/>
    <property type="match status" value="1"/>
</dbReference>
<keyword evidence="10" id="KW-0934">Plastid</keyword>
<dbReference type="GO" id="GO:0006592">
    <property type="term" value="P:ornithine biosynthetic process"/>
    <property type="evidence" value="ECO:0007669"/>
    <property type="project" value="TreeGrafter"/>
</dbReference>
<feature type="binding site" evidence="10">
    <location>
        <position position="239"/>
    </location>
    <ligand>
        <name>substrate</name>
    </ligand>
</feature>
<feature type="site" description="Involved in the stabilization of negative charge on the oxyanion by the formation of the oxyanion hole" evidence="10">
    <location>
        <position position="200"/>
    </location>
</feature>
<evidence type="ECO:0000256" key="7">
    <source>
        <dbReference type="ARBA" id="ARBA00023268"/>
    </source>
</evidence>
<feature type="chain" id="PRO_5023327506" description="Arginine biosynthesis bifunctional protein ArgJ beta chain" evidence="10">
    <location>
        <begin position="276"/>
        <end position="495"/>
    </location>
</feature>
<comment type="catalytic activity">
    <reaction evidence="10">
        <text>L-glutamate + acetyl-CoA = N-acetyl-L-glutamate + CoA + H(+)</text>
        <dbReference type="Rhea" id="RHEA:24292"/>
        <dbReference type="ChEBI" id="CHEBI:15378"/>
        <dbReference type="ChEBI" id="CHEBI:29985"/>
        <dbReference type="ChEBI" id="CHEBI:44337"/>
        <dbReference type="ChEBI" id="CHEBI:57287"/>
        <dbReference type="ChEBI" id="CHEBI:57288"/>
        <dbReference type="EC" id="2.3.1.1"/>
    </reaction>
</comment>
<comment type="subcellular location">
    <subcellularLocation>
        <location evidence="10">Plastid</location>
        <location evidence="10">Chloroplast</location>
    </subcellularLocation>
</comment>
<evidence type="ECO:0000313" key="11">
    <source>
        <dbReference type="EMBL" id="MBX04545.1"/>
    </source>
</evidence>
<keyword evidence="4 10" id="KW-0028">Amino-acid biosynthesis</keyword>
<dbReference type="InterPro" id="IPR042195">
    <property type="entry name" value="ArgJ_beta_C"/>
</dbReference>
<dbReference type="PANTHER" id="PTHR23100">
    <property type="entry name" value="ARGININE BIOSYNTHESIS BIFUNCTIONAL PROTEIN ARGJ"/>
    <property type="match status" value="1"/>
</dbReference>
<dbReference type="GO" id="GO:0004042">
    <property type="term" value="F:L-glutamate N-acetyltransferase activity"/>
    <property type="evidence" value="ECO:0007669"/>
    <property type="project" value="UniProtKB-UniRule"/>
</dbReference>
<dbReference type="PANTHER" id="PTHR23100:SF0">
    <property type="entry name" value="ARGININE BIOSYNTHESIS BIFUNCTIONAL PROTEIN ARGJ, MITOCHONDRIAL"/>
    <property type="match status" value="1"/>
</dbReference>
<feature type="site" description="Cleavage; by autolysis" evidence="10">
    <location>
        <begin position="275"/>
        <end position="276"/>
    </location>
</feature>
<dbReference type="HAMAP" id="MF_01106">
    <property type="entry name" value="ArgJ"/>
    <property type="match status" value="1"/>
</dbReference>
<dbReference type="Pfam" id="PF01960">
    <property type="entry name" value="ArgJ"/>
    <property type="match status" value="1"/>
</dbReference>
<evidence type="ECO:0000256" key="5">
    <source>
        <dbReference type="ARBA" id="ARBA00022679"/>
    </source>
</evidence>
<feature type="binding site" evidence="10">
    <location>
        <position position="490"/>
    </location>
    <ligand>
        <name>substrate</name>
    </ligand>
</feature>
<comment type="similarity">
    <text evidence="1 10">Belongs to the ArgJ family.</text>
</comment>
<dbReference type="UniPathway" id="UPA00068">
    <property type="reaction ID" value="UER00106"/>
</dbReference>
<comment type="catalytic activity">
    <reaction evidence="9 10">
        <text>N(2)-acetyl-L-ornithine + L-glutamate = N-acetyl-L-glutamate + L-ornithine</text>
        <dbReference type="Rhea" id="RHEA:15349"/>
        <dbReference type="ChEBI" id="CHEBI:29985"/>
        <dbReference type="ChEBI" id="CHEBI:44337"/>
        <dbReference type="ChEBI" id="CHEBI:46911"/>
        <dbReference type="ChEBI" id="CHEBI:57805"/>
        <dbReference type="EC" id="2.3.1.35"/>
    </reaction>
</comment>
<dbReference type="EC" id="2.3.1.1" evidence="10"/>
<evidence type="ECO:0000256" key="10">
    <source>
        <dbReference type="HAMAP-Rule" id="MF_03124"/>
    </source>
</evidence>
<feature type="active site" description="Nucleophile" evidence="10">
    <location>
        <position position="276"/>
    </location>
</feature>
<dbReference type="FunFam" id="3.10.20.340:FF:000001">
    <property type="entry name" value="Arginine biosynthesis bifunctional protein ArgJ, chloroplastic"/>
    <property type="match status" value="1"/>
</dbReference>
<feature type="binding site" evidence="10">
    <location>
        <position position="265"/>
    </location>
    <ligand>
        <name>substrate</name>
    </ligand>
</feature>
<comment type="pathway">
    <text evidence="10">Amino-acid biosynthesis; L-arginine biosynthesis; L-ornithine and N-acetyl-L-glutamate from L-glutamate and N(2)-acetyl-L-ornithine (cyclic): step 1/1.</text>
</comment>
<dbReference type="Gene3D" id="3.10.20.340">
    <property type="entry name" value="ArgJ beta chain, C-terminal domain"/>
    <property type="match status" value="1"/>
</dbReference>
<comment type="subunit">
    <text evidence="2">Heterotetramer of two alpha and two beta chains.</text>
</comment>
<proteinExistence type="inferred from homology"/>
<dbReference type="EMBL" id="GGEC01024061">
    <property type="protein sequence ID" value="MBX04545.1"/>
    <property type="molecule type" value="Transcribed_RNA"/>
</dbReference>
<dbReference type="GO" id="GO:0004358">
    <property type="term" value="F:L-glutamate N-acetyltransferase activity, acting on acetyl-L-ornithine as donor"/>
    <property type="evidence" value="ECO:0007669"/>
    <property type="project" value="UniProtKB-UniRule"/>
</dbReference>
<feature type="binding site" evidence="10">
    <location>
        <position position="495"/>
    </location>
    <ligand>
        <name>substrate</name>
    </ligand>
</feature>
<comment type="subunit">
    <text evidence="10">Heterodimer of an alpha and a beta chain.</text>
</comment>
<dbReference type="AlphaFoldDB" id="A0A2P2KFN3"/>
<keyword evidence="7 10" id="KW-0511">Multifunctional enzyme</keyword>
<dbReference type="Gene3D" id="3.60.70.12">
    <property type="entry name" value="L-amino peptidase D-ALA esterase/amidase"/>
    <property type="match status" value="1"/>
</dbReference>
<dbReference type="InterPro" id="IPR016117">
    <property type="entry name" value="ArgJ-like_dom_sf"/>
</dbReference>
<keyword evidence="10" id="KW-0150">Chloroplast</keyword>
<sequence length="495" mass="51949">MTTTSFKSQTLTWRCPRRQELYSCTRPHLVSVKIPELRSSKKKKMQAFSSFALTERGFKIFCASSTLNEASNCIPVAPIFLPEGPWKEIPGGVTAAKGFKAAGIYGGLRATGEKPDLALVTCDVDAIAAGAFTTNVVAAAPVIYCRHALDNSETARAVLINAGQANAATGDAGYQDALECVDTLAMLLNLKPKEVLIESTGVIGQRIRKEALLNSLPRLVNNLSSSAEGAGSAAVAITTTDLVSKSVAVESQVGGTKIRVGGMAKGSGMIHPNMATMLGIITTDALVNTDVWRKMVQIAVNRSFNQITVDGDTSTNDTVIALASGLSGSTSISSLASYEAIELQSCLDAVMQGLAKSIAWDGEGATCLIEVTVTGAESEVEAAKIARSVASSSLVKAAVYGRDPNWGRIAAAAGYAGIHFLQSKLCIRLGDVLLMDNGQPLAFDRAVASGYLRKAGEIHDTVGIHISVGEGSGIGRAWGCDLSYDYVKINGEYTT</sequence>
<organism evidence="11">
    <name type="scientific">Rhizophora mucronata</name>
    <name type="common">Asiatic mangrove</name>
    <dbReference type="NCBI Taxonomy" id="61149"/>
    <lineage>
        <taxon>Eukaryota</taxon>
        <taxon>Viridiplantae</taxon>
        <taxon>Streptophyta</taxon>
        <taxon>Embryophyta</taxon>
        <taxon>Tracheophyta</taxon>
        <taxon>Spermatophyta</taxon>
        <taxon>Magnoliopsida</taxon>
        <taxon>eudicotyledons</taxon>
        <taxon>Gunneridae</taxon>
        <taxon>Pentapetalae</taxon>
        <taxon>rosids</taxon>
        <taxon>fabids</taxon>
        <taxon>Malpighiales</taxon>
        <taxon>Rhizophoraceae</taxon>
        <taxon>Rhizophora</taxon>
    </lineage>
</organism>
<dbReference type="NCBIfam" id="NF003802">
    <property type="entry name" value="PRK05388.1"/>
    <property type="match status" value="1"/>
</dbReference>
<feature type="chain" id="PRO_5023327505" description="Arginine biosynthesis bifunctional protein ArgJ alpha chain" evidence="10">
    <location>
        <begin position="1"/>
        <end position="275"/>
    </location>
</feature>
<name>A0A2P2KFN3_RHIMU</name>
<accession>A0A2P2KFN3</accession>
<dbReference type="NCBIfam" id="TIGR00120">
    <property type="entry name" value="ArgJ"/>
    <property type="match status" value="1"/>
</dbReference>